<evidence type="ECO:0000313" key="3">
    <source>
        <dbReference type="Proteomes" id="UP000215914"/>
    </source>
</evidence>
<dbReference type="Gramene" id="mRNA:HanXRQr2_Chr06g0247561">
    <property type="protein sequence ID" value="CDS:HanXRQr2_Chr06g0247561.1"/>
    <property type="gene ID" value="HanXRQr2_Chr06g0247561"/>
</dbReference>
<sequence>MTTFQTTIHVKCRYPAHLAAIRTPIANAAHNKGTGTLRPPVVVTETSSFTSCGWFLEYWTTARAKNPPMTTTLTHGSPTPASTAATGKTEDT</sequence>
<dbReference type="Proteomes" id="UP000215914">
    <property type="component" value="Unassembled WGS sequence"/>
</dbReference>
<comment type="caution">
    <text evidence="2">The sequence shown here is derived from an EMBL/GenBank/DDBJ whole genome shotgun (WGS) entry which is preliminary data.</text>
</comment>
<evidence type="ECO:0000313" key="2">
    <source>
        <dbReference type="EMBL" id="KAF5801389.1"/>
    </source>
</evidence>
<reference evidence="2" key="2">
    <citation type="submission" date="2020-06" db="EMBL/GenBank/DDBJ databases">
        <title>Helianthus annuus Genome sequencing and assembly Release 2.</title>
        <authorList>
            <person name="Gouzy J."/>
            <person name="Langlade N."/>
            <person name="Munos S."/>
        </authorList>
    </citation>
    <scope>NUCLEOTIDE SEQUENCE</scope>
    <source>
        <tissue evidence="2">Leaves</tissue>
    </source>
</reference>
<evidence type="ECO:0000256" key="1">
    <source>
        <dbReference type="SAM" id="MobiDB-lite"/>
    </source>
</evidence>
<protein>
    <submittedName>
        <fullName evidence="2">Uncharacterized protein</fullName>
    </submittedName>
</protein>
<feature type="compositionally biased region" description="Polar residues" evidence="1">
    <location>
        <begin position="69"/>
        <end position="86"/>
    </location>
</feature>
<feature type="region of interest" description="Disordered" evidence="1">
    <location>
        <begin position="69"/>
        <end position="92"/>
    </location>
</feature>
<proteinExistence type="predicted"/>
<accession>A0A9K3IRF8</accession>
<organism evidence="2 3">
    <name type="scientific">Helianthus annuus</name>
    <name type="common">Common sunflower</name>
    <dbReference type="NCBI Taxonomy" id="4232"/>
    <lineage>
        <taxon>Eukaryota</taxon>
        <taxon>Viridiplantae</taxon>
        <taxon>Streptophyta</taxon>
        <taxon>Embryophyta</taxon>
        <taxon>Tracheophyta</taxon>
        <taxon>Spermatophyta</taxon>
        <taxon>Magnoliopsida</taxon>
        <taxon>eudicotyledons</taxon>
        <taxon>Gunneridae</taxon>
        <taxon>Pentapetalae</taxon>
        <taxon>asterids</taxon>
        <taxon>campanulids</taxon>
        <taxon>Asterales</taxon>
        <taxon>Asteraceae</taxon>
        <taxon>Asteroideae</taxon>
        <taxon>Heliantheae alliance</taxon>
        <taxon>Heliantheae</taxon>
        <taxon>Helianthus</taxon>
    </lineage>
</organism>
<reference evidence="2" key="1">
    <citation type="journal article" date="2017" name="Nature">
        <title>The sunflower genome provides insights into oil metabolism, flowering and Asterid evolution.</title>
        <authorList>
            <person name="Badouin H."/>
            <person name="Gouzy J."/>
            <person name="Grassa C.J."/>
            <person name="Murat F."/>
            <person name="Staton S.E."/>
            <person name="Cottret L."/>
            <person name="Lelandais-Briere C."/>
            <person name="Owens G.L."/>
            <person name="Carrere S."/>
            <person name="Mayjonade B."/>
            <person name="Legrand L."/>
            <person name="Gill N."/>
            <person name="Kane N.C."/>
            <person name="Bowers J.E."/>
            <person name="Hubner S."/>
            <person name="Bellec A."/>
            <person name="Berard A."/>
            <person name="Berges H."/>
            <person name="Blanchet N."/>
            <person name="Boniface M.C."/>
            <person name="Brunel D."/>
            <person name="Catrice O."/>
            <person name="Chaidir N."/>
            <person name="Claudel C."/>
            <person name="Donnadieu C."/>
            <person name="Faraut T."/>
            <person name="Fievet G."/>
            <person name="Helmstetter N."/>
            <person name="King M."/>
            <person name="Knapp S.J."/>
            <person name="Lai Z."/>
            <person name="Le Paslier M.C."/>
            <person name="Lippi Y."/>
            <person name="Lorenzon L."/>
            <person name="Mandel J.R."/>
            <person name="Marage G."/>
            <person name="Marchand G."/>
            <person name="Marquand E."/>
            <person name="Bret-Mestries E."/>
            <person name="Morien E."/>
            <person name="Nambeesan S."/>
            <person name="Nguyen T."/>
            <person name="Pegot-Espagnet P."/>
            <person name="Pouilly N."/>
            <person name="Raftis F."/>
            <person name="Sallet E."/>
            <person name="Schiex T."/>
            <person name="Thomas J."/>
            <person name="Vandecasteele C."/>
            <person name="Vares D."/>
            <person name="Vear F."/>
            <person name="Vautrin S."/>
            <person name="Crespi M."/>
            <person name="Mangin B."/>
            <person name="Burke J.M."/>
            <person name="Salse J."/>
            <person name="Munos S."/>
            <person name="Vincourt P."/>
            <person name="Rieseberg L.H."/>
            <person name="Langlade N.B."/>
        </authorList>
    </citation>
    <scope>NUCLEOTIDE SEQUENCE</scope>
    <source>
        <tissue evidence="2">Leaves</tissue>
    </source>
</reference>
<gene>
    <name evidence="2" type="ORF">HanXRQr2_Chr06g0247561</name>
</gene>
<keyword evidence="3" id="KW-1185">Reference proteome</keyword>
<name>A0A9K3IRF8_HELAN</name>
<dbReference type="EMBL" id="MNCJ02000321">
    <property type="protein sequence ID" value="KAF5801389.1"/>
    <property type="molecule type" value="Genomic_DNA"/>
</dbReference>
<dbReference type="AlphaFoldDB" id="A0A9K3IRF8"/>